<accession>A0A7W7WEM2</accession>
<dbReference type="EMBL" id="JACHJU010000001">
    <property type="protein sequence ID" value="MBB4937062.1"/>
    <property type="molecule type" value="Genomic_DNA"/>
</dbReference>
<name>A0A7W7WEM2_9ACTN</name>
<evidence type="ECO:0000313" key="9">
    <source>
        <dbReference type="EMBL" id="MBB4941604.1"/>
    </source>
</evidence>
<evidence type="ECO:0000313" key="10">
    <source>
        <dbReference type="EMBL" id="MBB4944008.1"/>
    </source>
</evidence>
<keyword evidence="12" id="KW-1185">Reference proteome</keyword>
<evidence type="ECO:0000313" key="12">
    <source>
        <dbReference type="Proteomes" id="UP000534286"/>
    </source>
</evidence>
<dbReference type="InterPro" id="IPR025668">
    <property type="entry name" value="Tnp_DDE_dom"/>
</dbReference>
<evidence type="ECO:0000313" key="6">
    <source>
        <dbReference type="EMBL" id="MBB4938706.1"/>
    </source>
</evidence>
<organism evidence="10 12">
    <name type="scientific">Streptosporangium album</name>
    <dbReference type="NCBI Taxonomy" id="47479"/>
    <lineage>
        <taxon>Bacteria</taxon>
        <taxon>Bacillati</taxon>
        <taxon>Actinomycetota</taxon>
        <taxon>Actinomycetes</taxon>
        <taxon>Streptosporangiales</taxon>
        <taxon>Streptosporangiaceae</taxon>
        <taxon>Streptosporangium</taxon>
    </lineage>
</organism>
<evidence type="ECO:0000313" key="4">
    <source>
        <dbReference type="EMBL" id="MBB4936500.1"/>
    </source>
</evidence>
<protein>
    <recommendedName>
        <fullName evidence="1">Transposase DDE domain-containing protein</fullName>
    </recommendedName>
</protein>
<evidence type="ECO:0000313" key="5">
    <source>
        <dbReference type="EMBL" id="MBB4937062.1"/>
    </source>
</evidence>
<dbReference type="InterPro" id="IPR047960">
    <property type="entry name" value="Transpos_IS1380"/>
</dbReference>
<dbReference type="EMBL" id="JACHJU010000006">
    <property type="protein sequence ID" value="MBB4944008.1"/>
    <property type="molecule type" value="Genomic_DNA"/>
</dbReference>
<comment type="caution">
    <text evidence="10">The sequence shown here is derived from an EMBL/GenBank/DDBJ whole genome shotgun (WGS) entry which is preliminary data.</text>
</comment>
<dbReference type="EMBL" id="JACHJU010000001">
    <property type="protein sequence ID" value="MBB4936344.1"/>
    <property type="molecule type" value="Genomic_DNA"/>
</dbReference>
<evidence type="ECO:0000313" key="3">
    <source>
        <dbReference type="EMBL" id="MBB4936344.1"/>
    </source>
</evidence>
<feature type="domain" description="Transposase DDE" evidence="1">
    <location>
        <begin position="15"/>
        <end position="457"/>
    </location>
</feature>
<evidence type="ECO:0000259" key="1">
    <source>
        <dbReference type="Pfam" id="PF13701"/>
    </source>
</evidence>
<dbReference type="AlphaFoldDB" id="A0A7W7WEM2"/>
<dbReference type="EMBL" id="JACHJU010000002">
    <property type="protein sequence ID" value="MBB4941604.1"/>
    <property type="molecule type" value="Genomic_DNA"/>
</dbReference>
<proteinExistence type="predicted"/>
<dbReference type="EMBL" id="JACHJU010000008">
    <property type="protein sequence ID" value="MBB4944282.1"/>
    <property type="molecule type" value="Genomic_DNA"/>
</dbReference>
<dbReference type="NCBIfam" id="NF033539">
    <property type="entry name" value="transpos_IS1380"/>
    <property type="match status" value="1"/>
</dbReference>
<evidence type="ECO:0000313" key="11">
    <source>
        <dbReference type="EMBL" id="MBB4944282.1"/>
    </source>
</evidence>
<dbReference type="EMBL" id="JACHJU010000001">
    <property type="protein sequence ID" value="MBB4939129.1"/>
    <property type="molecule type" value="Genomic_DNA"/>
</dbReference>
<evidence type="ECO:0000313" key="8">
    <source>
        <dbReference type="EMBL" id="MBB4940924.1"/>
    </source>
</evidence>
<dbReference type="EMBL" id="JACHJU010000002">
    <property type="protein sequence ID" value="MBB4940924.1"/>
    <property type="molecule type" value="Genomic_DNA"/>
</dbReference>
<evidence type="ECO:0000313" key="2">
    <source>
        <dbReference type="EMBL" id="MBB4935764.1"/>
    </source>
</evidence>
<dbReference type="RefSeq" id="WP_184751892.1">
    <property type="nucleotide sequence ID" value="NZ_BAABEK010000240.1"/>
</dbReference>
<dbReference type="EMBL" id="JACHJU010000001">
    <property type="protein sequence ID" value="MBB4938706.1"/>
    <property type="molecule type" value="Genomic_DNA"/>
</dbReference>
<reference evidence="10 12" key="1">
    <citation type="submission" date="2020-08" db="EMBL/GenBank/DDBJ databases">
        <title>Sequencing the genomes of 1000 actinobacteria strains.</title>
        <authorList>
            <person name="Klenk H.-P."/>
        </authorList>
    </citation>
    <scope>NUCLEOTIDE SEQUENCE [LARGE SCALE GENOMIC DNA]</scope>
    <source>
        <strain evidence="10 12">DSM 43023</strain>
    </source>
</reference>
<dbReference type="Proteomes" id="UP000534286">
    <property type="component" value="Unassembled WGS sequence"/>
</dbReference>
<dbReference type="Pfam" id="PF13701">
    <property type="entry name" value="DDE_Tnp_1_4"/>
    <property type="match status" value="1"/>
</dbReference>
<dbReference type="EMBL" id="JACHJU010000001">
    <property type="protein sequence ID" value="MBB4935764.1"/>
    <property type="molecule type" value="Genomic_DNA"/>
</dbReference>
<evidence type="ECO:0000313" key="7">
    <source>
        <dbReference type="EMBL" id="MBB4939129.1"/>
    </source>
</evidence>
<sequence>MRLSHAPAHTHAIFDDQHTVAYAGLLPVMRLAERCDLAGLAQEHVTIADRLGVNAPLKIGSIVAGMIAGADSIDDLDVLRHGGMDKLFAGIRAPSTLGSFLRCLTWGNVRQIGKVGRRLLARLAAHTPLLPGVDVLAFLDLDSMQKRIYGPTKQGAGFGHTKIQGKSLRVRGLNVLASALSTPLAAPVITASRLRGGTANSARGADTFVTESINTAREAGATGILLCRGDAAYYSAKVIGACRRADVRFSFTAKMDPKIKAAIAAIPQGAWTPISYPNAILDEESGQWISDAEVAETRYTAFTSKKGQAVTARLIVRRVKRLGEQTDPGHHPCYRYHAVFTDTPYELIQAEGQHRDHAIIEQIFADLISGPLAHLPSGNFAANAAWLALATISHNLLRAAGCLSGARCARARGATLRRHLIAVPARLARHGRGHITLHLPGHWPWQPAWMNLFDALRSPPLARAA</sequence>
<dbReference type="EMBL" id="JACHJU010000001">
    <property type="protein sequence ID" value="MBB4936500.1"/>
    <property type="molecule type" value="Genomic_DNA"/>
</dbReference>
<gene>
    <name evidence="2" type="ORF">FHR32_000069</name>
    <name evidence="3" type="ORF">FHR32_000649</name>
    <name evidence="4" type="ORF">FHR32_000805</name>
    <name evidence="5" type="ORF">FHR32_001367</name>
    <name evidence="6" type="ORF">FHR32_003011</name>
    <name evidence="7" type="ORF">FHR32_003434</name>
    <name evidence="8" type="ORF">FHR32_005301</name>
    <name evidence="9" type="ORF">FHR32_005981</name>
    <name evidence="10" type="ORF">FHR32_008409</name>
    <name evidence="11" type="ORF">FHR32_008688</name>
</gene>